<keyword evidence="3 5" id="KW-1133">Transmembrane helix</keyword>
<accession>A0A2A2KCD4</accession>
<evidence type="ECO:0000256" key="2">
    <source>
        <dbReference type="ARBA" id="ARBA00022692"/>
    </source>
</evidence>
<evidence type="ECO:0000256" key="5">
    <source>
        <dbReference type="SAM" id="Phobius"/>
    </source>
</evidence>
<dbReference type="Pfam" id="PF00083">
    <property type="entry name" value="Sugar_tr"/>
    <property type="match status" value="1"/>
</dbReference>
<feature type="transmembrane region" description="Helical" evidence="5">
    <location>
        <begin position="58"/>
        <end position="78"/>
    </location>
</feature>
<feature type="transmembrane region" description="Helical" evidence="5">
    <location>
        <begin position="182"/>
        <end position="202"/>
    </location>
</feature>
<evidence type="ECO:0000256" key="1">
    <source>
        <dbReference type="ARBA" id="ARBA00004141"/>
    </source>
</evidence>
<feature type="signal peptide" evidence="6">
    <location>
        <begin position="1"/>
        <end position="18"/>
    </location>
</feature>
<dbReference type="Gene3D" id="1.20.1250.20">
    <property type="entry name" value="MFS general substrate transporter like domains"/>
    <property type="match status" value="2"/>
</dbReference>
<organism evidence="8 9">
    <name type="scientific">Diploscapter pachys</name>
    <dbReference type="NCBI Taxonomy" id="2018661"/>
    <lineage>
        <taxon>Eukaryota</taxon>
        <taxon>Metazoa</taxon>
        <taxon>Ecdysozoa</taxon>
        <taxon>Nematoda</taxon>
        <taxon>Chromadorea</taxon>
        <taxon>Rhabditida</taxon>
        <taxon>Rhabditina</taxon>
        <taxon>Rhabditomorpha</taxon>
        <taxon>Rhabditoidea</taxon>
        <taxon>Rhabditidae</taxon>
        <taxon>Diploscapter</taxon>
    </lineage>
</organism>
<keyword evidence="4 5" id="KW-0472">Membrane</keyword>
<protein>
    <recommendedName>
        <fullName evidence="7">Major facilitator superfamily (MFS) profile domain-containing protein</fullName>
    </recommendedName>
</protein>
<feature type="transmembrane region" description="Helical" evidence="5">
    <location>
        <begin position="357"/>
        <end position="383"/>
    </location>
</feature>
<dbReference type="AlphaFoldDB" id="A0A2A2KCD4"/>
<evidence type="ECO:0000256" key="3">
    <source>
        <dbReference type="ARBA" id="ARBA00022989"/>
    </source>
</evidence>
<keyword evidence="9" id="KW-1185">Reference proteome</keyword>
<dbReference type="InterPro" id="IPR045263">
    <property type="entry name" value="GLUT"/>
</dbReference>
<dbReference type="EMBL" id="LIAE01008959">
    <property type="protein sequence ID" value="PAV71644.1"/>
    <property type="molecule type" value="Genomic_DNA"/>
</dbReference>
<dbReference type="SUPFAM" id="SSF103473">
    <property type="entry name" value="MFS general substrate transporter"/>
    <property type="match status" value="2"/>
</dbReference>
<dbReference type="STRING" id="2018661.A0A2A2KCD4"/>
<comment type="subcellular location">
    <subcellularLocation>
        <location evidence="1">Membrane</location>
        <topology evidence="1">Multi-pass membrane protein</topology>
    </subcellularLocation>
</comment>
<gene>
    <name evidence="8" type="ORF">WR25_03608</name>
</gene>
<feature type="transmembrane region" description="Helical" evidence="5">
    <location>
        <begin position="90"/>
        <end position="111"/>
    </location>
</feature>
<reference evidence="8 9" key="1">
    <citation type="journal article" date="2017" name="Curr. Biol.">
        <title>Genome architecture and evolution of a unichromosomal asexual nematode.</title>
        <authorList>
            <person name="Fradin H."/>
            <person name="Zegar C."/>
            <person name="Gutwein M."/>
            <person name="Lucas J."/>
            <person name="Kovtun M."/>
            <person name="Corcoran D."/>
            <person name="Baugh L.R."/>
            <person name="Kiontke K."/>
            <person name="Gunsalus K."/>
            <person name="Fitch D.H."/>
            <person name="Piano F."/>
        </authorList>
    </citation>
    <scope>NUCLEOTIDE SEQUENCE [LARGE SCALE GENOMIC DNA]</scope>
    <source>
        <strain evidence="8">PF1309</strain>
    </source>
</reference>
<dbReference type="PROSITE" id="PS50850">
    <property type="entry name" value="MFS"/>
    <property type="match status" value="1"/>
</dbReference>
<sequence>MPSLSIHLLSIALCLSSGFQQGYIASVINQPYKQIQQYINDSWVIQFGQPIGPATLDLIWSFLNVCFPIATIFGQLFANIACARLGRKKTAVLATALYIPGTLLCGLSKYLMPAFELLFVGRIIWSFANGLSSVNATIWIVECAPPKIRGRMASQQEVAMALGSLTTQGLGVLFSTDELWPFNFFPNCLIALVNILMFIPIYESPQYIMEKYGDVDMARKALASYHGCLVTDESVDQEMRICEESIEKGKQTSDQKVEKPTIKTEYTSNEIMFMPWRSRDQASQLIRHAAWLGVMVKIGTFVGLALLLLINTCGIGSVSRFYSAELVPRHLLLSSVATLTMFESISKIAVEFAFYPVANVIGAQALLLFIVPTAILTIAMWFWCPETSRKTVNEVLNEMAQRRKLDVSFPM</sequence>
<dbReference type="PANTHER" id="PTHR23503">
    <property type="entry name" value="SOLUTE CARRIER FAMILY 2"/>
    <property type="match status" value="1"/>
</dbReference>
<name>A0A2A2KCD4_9BILA</name>
<dbReference type="PANTHER" id="PTHR23503:SF39">
    <property type="entry name" value="MAJOR FACILITATOR SUPERFAMILY (MFS) PROFILE DOMAIN-CONTAINING PROTEIN"/>
    <property type="match status" value="1"/>
</dbReference>
<proteinExistence type="predicted"/>
<evidence type="ECO:0000256" key="6">
    <source>
        <dbReference type="SAM" id="SignalP"/>
    </source>
</evidence>
<dbReference type="GO" id="GO:0016020">
    <property type="term" value="C:membrane"/>
    <property type="evidence" value="ECO:0007669"/>
    <property type="project" value="UniProtKB-SubCell"/>
</dbReference>
<dbReference type="OrthoDB" id="8120565at2759"/>
<dbReference type="InterPro" id="IPR005828">
    <property type="entry name" value="MFS_sugar_transport-like"/>
</dbReference>
<keyword evidence="6" id="KW-0732">Signal</keyword>
<dbReference type="InterPro" id="IPR020846">
    <property type="entry name" value="MFS_dom"/>
</dbReference>
<comment type="caution">
    <text evidence="8">The sequence shown here is derived from an EMBL/GenBank/DDBJ whole genome shotgun (WGS) entry which is preliminary data.</text>
</comment>
<dbReference type="Proteomes" id="UP000218231">
    <property type="component" value="Unassembled WGS sequence"/>
</dbReference>
<evidence type="ECO:0000313" key="8">
    <source>
        <dbReference type="EMBL" id="PAV71644.1"/>
    </source>
</evidence>
<dbReference type="GO" id="GO:0015149">
    <property type="term" value="F:hexose transmembrane transporter activity"/>
    <property type="evidence" value="ECO:0007669"/>
    <property type="project" value="TreeGrafter"/>
</dbReference>
<dbReference type="InterPro" id="IPR036259">
    <property type="entry name" value="MFS_trans_sf"/>
</dbReference>
<feature type="transmembrane region" description="Helical" evidence="5">
    <location>
        <begin position="289"/>
        <end position="310"/>
    </location>
</feature>
<evidence type="ECO:0000259" key="7">
    <source>
        <dbReference type="PROSITE" id="PS50850"/>
    </source>
</evidence>
<evidence type="ECO:0000256" key="4">
    <source>
        <dbReference type="ARBA" id="ARBA00023136"/>
    </source>
</evidence>
<feature type="domain" description="Major facilitator superfamily (MFS) profile" evidence="7">
    <location>
        <begin position="10"/>
        <end position="411"/>
    </location>
</feature>
<feature type="chain" id="PRO_5012787750" description="Major facilitator superfamily (MFS) profile domain-containing protein" evidence="6">
    <location>
        <begin position="19"/>
        <end position="411"/>
    </location>
</feature>
<keyword evidence="2 5" id="KW-0812">Transmembrane</keyword>
<evidence type="ECO:0000313" key="9">
    <source>
        <dbReference type="Proteomes" id="UP000218231"/>
    </source>
</evidence>